<evidence type="ECO:0000256" key="14">
    <source>
        <dbReference type="ARBA" id="ARBA00023242"/>
    </source>
</evidence>
<dbReference type="Gene3D" id="3.30.420.10">
    <property type="entry name" value="Ribonuclease H-like superfamily/Ribonuclease H"/>
    <property type="match status" value="1"/>
</dbReference>
<accession>A0A1X0QB75</accession>
<dbReference type="Proteomes" id="UP000192501">
    <property type="component" value="Unassembled WGS sequence"/>
</dbReference>
<evidence type="ECO:0000256" key="10">
    <source>
        <dbReference type="ARBA" id="ARBA00022839"/>
    </source>
</evidence>
<keyword evidence="17" id="KW-1185">Reference proteome</keyword>
<dbReference type="VEuPathDB" id="MicrosporidiaDB:A0H76_1376"/>
<evidence type="ECO:0000256" key="3">
    <source>
        <dbReference type="ARBA" id="ARBA00004496"/>
    </source>
</evidence>
<dbReference type="GO" id="GO:0003723">
    <property type="term" value="F:RNA binding"/>
    <property type="evidence" value="ECO:0007669"/>
    <property type="project" value="UniProtKB-KW"/>
</dbReference>
<evidence type="ECO:0000256" key="5">
    <source>
        <dbReference type="ARBA" id="ARBA00012161"/>
    </source>
</evidence>
<keyword evidence="12" id="KW-0805">Transcription regulation</keyword>
<evidence type="ECO:0000313" key="15">
    <source>
        <dbReference type="EMBL" id="ORD96953.1"/>
    </source>
</evidence>
<protein>
    <recommendedName>
        <fullName evidence="5">poly(A)-specific ribonuclease</fullName>
        <ecNumber evidence="5">3.1.13.4</ecNumber>
    </recommendedName>
</protein>
<dbReference type="GO" id="GO:0000289">
    <property type="term" value="P:nuclear-transcribed mRNA poly(A) tail shortening"/>
    <property type="evidence" value="ECO:0007669"/>
    <property type="project" value="EnsemblFungi"/>
</dbReference>
<dbReference type="EC" id="3.1.13.4" evidence="5"/>
<keyword evidence="8" id="KW-0479">Metal-binding</keyword>
<keyword evidence="13" id="KW-0804">Transcription</keyword>
<dbReference type="VEuPathDB" id="MicrosporidiaDB:HERIO_1142"/>
<dbReference type="EMBL" id="LTAI01000292">
    <property type="protein sequence ID" value="ORD99125.1"/>
    <property type="molecule type" value="Genomic_DNA"/>
</dbReference>
<dbReference type="InterPro" id="IPR006941">
    <property type="entry name" value="RNase_CAF1"/>
</dbReference>
<dbReference type="GO" id="GO:0005737">
    <property type="term" value="C:cytoplasm"/>
    <property type="evidence" value="ECO:0007669"/>
    <property type="project" value="UniProtKB-SubCell"/>
</dbReference>
<evidence type="ECO:0000256" key="12">
    <source>
        <dbReference type="ARBA" id="ARBA00023015"/>
    </source>
</evidence>
<dbReference type="InterPro" id="IPR012337">
    <property type="entry name" value="RNaseH-like_sf"/>
</dbReference>
<dbReference type="InterPro" id="IPR039637">
    <property type="entry name" value="CNOT7/CNOT8/Pop2"/>
</dbReference>
<dbReference type="Proteomes" id="UP000192356">
    <property type="component" value="Unassembled WGS sequence"/>
</dbReference>
<dbReference type="GO" id="GO:0046872">
    <property type="term" value="F:metal ion binding"/>
    <property type="evidence" value="ECO:0007669"/>
    <property type="project" value="UniProtKB-KW"/>
</dbReference>
<keyword evidence="7" id="KW-0540">Nuclease</keyword>
<dbReference type="InterPro" id="IPR036397">
    <property type="entry name" value="RNaseH_sf"/>
</dbReference>
<keyword evidence="6" id="KW-0963">Cytoplasm</keyword>
<name>A0A1X0QB75_9MICR</name>
<keyword evidence="9" id="KW-0378">Hydrolase</keyword>
<evidence type="ECO:0000256" key="9">
    <source>
        <dbReference type="ARBA" id="ARBA00022801"/>
    </source>
</evidence>
<keyword evidence="10" id="KW-0269">Exonuclease</keyword>
<comment type="subcellular location">
    <subcellularLocation>
        <location evidence="3">Cytoplasm</location>
    </subcellularLocation>
    <subcellularLocation>
        <location evidence="2">Nucleus</location>
    </subcellularLocation>
</comment>
<keyword evidence="14" id="KW-0539">Nucleus</keyword>
<evidence type="ECO:0000256" key="1">
    <source>
        <dbReference type="ARBA" id="ARBA00001663"/>
    </source>
</evidence>
<dbReference type="Pfam" id="PF04857">
    <property type="entry name" value="CAF1"/>
    <property type="match status" value="1"/>
</dbReference>
<evidence type="ECO:0000256" key="7">
    <source>
        <dbReference type="ARBA" id="ARBA00022722"/>
    </source>
</evidence>
<evidence type="ECO:0000256" key="13">
    <source>
        <dbReference type="ARBA" id="ARBA00023163"/>
    </source>
</evidence>
<comment type="similarity">
    <text evidence="4">Belongs to the CAF1 family.</text>
</comment>
<dbReference type="EMBL" id="LVKB01000050">
    <property type="protein sequence ID" value="ORD96953.1"/>
    <property type="molecule type" value="Genomic_DNA"/>
</dbReference>
<proteinExistence type="inferred from homology"/>
<organism evidence="15 17">
    <name type="scientific">Hepatospora eriocheir</name>
    <dbReference type="NCBI Taxonomy" id="1081669"/>
    <lineage>
        <taxon>Eukaryota</taxon>
        <taxon>Fungi</taxon>
        <taxon>Fungi incertae sedis</taxon>
        <taxon>Microsporidia</taxon>
        <taxon>Hepatosporidae</taxon>
        <taxon>Hepatospora</taxon>
    </lineage>
</organism>
<evidence type="ECO:0000256" key="4">
    <source>
        <dbReference type="ARBA" id="ARBA00008372"/>
    </source>
</evidence>
<sequence>MKEREFIKNVWMDNLEAEIDTIRHLAKTYSFIAMDTEFPGVVAKPIGNLNKDTTYAYQQLRCNVDILNLIQLGISLSDANGNKPNGVHTWQFNLKFSLQSEMYSKESIELLHEAKIDFEKHSTMGIDPAELGYWLLTSGLVLTDDIYWISFHSSYDFAYLMKLLTGNTMPDKEADFYKLLKIFFPCFYDYKYLIKNSDYMKKGLQEIGTYLGVNREGIAHQAGSDALLTSAIFFKSINSFLSKEAISINMNKLFGIDASPESKNNE</sequence>
<evidence type="ECO:0000256" key="2">
    <source>
        <dbReference type="ARBA" id="ARBA00004123"/>
    </source>
</evidence>
<comment type="catalytic activity">
    <reaction evidence="1">
        <text>Exonucleolytic cleavage of poly(A) to 5'-AMP.</text>
        <dbReference type="EC" id="3.1.13.4"/>
    </reaction>
</comment>
<evidence type="ECO:0000256" key="8">
    <source>
        <dbReference type="ARBA" id="ARBA00022723"/>
    </source>
</evidence>
<keyword evidence="11" id="KW-0694">RNA-binding</keyword>
<comment type="caution">
    <text evidence="15">The sequence shown here is derived from an EMBL/GenBank/DDBJ whole genome shotgun (WGS) entry which is preliminary data.</text>
</comment>
<evidence type="ECO:0000313" key="17">
    <source>
        <dbReference type="Proteomes" id="UP000192356"/>
    </source>
</evidence>
<evidence type="ECO:0000313" key="18">
    <source>
        <dbReference type="Proteomes" id="UP000192501"/>
    </source>
</evidence>
<gene>
    <name evidence="15" type="primary">CNOT8</name>
    <name evidence="16" type="ORF">A0H76_1376</name>
    <name evidence="15" type="ORF">HERIO_1142</name>
</gene>
<dbReference type="OrthoDB" id="1164111at2759"/>
<dbReference type="SUPFAM" id="SSF53098">
    <property type="entry name" value="Ribonuclease H-like"/>
    <property type="match status" value="1"/>
</dbReference>
<evidence type="ECO:0000256" key="11">
    <source>
        <dbReference type="ARBA" id="ARBA00022884"/>
    </source>
</evidence>
<dbReference type="GO" id="GO:0004535">
    <property type="term" value="F:poly(A)-specific ribonuclease activity"/>
    <property type="evidence" value="ECO:0007669"/>
    <property type="project" value="UniProtKB-EC"/>
</dbReference>
<evidence type="ECO:0000256" key="6">
    <source>
        <dbReference type="ARBA" id="ARBA00022490"/>
    </source>
</evidence>
<dbReference type="GO" id="GO:0030015">
    <property type="term" value="C:CCR4-NOT core complex"/>
    <property type="evidence" value="ECO:0007669"/>
    <property type="project" value="EnsemblFungi"/>
</dbReference>
<dbReference type="GO" id="GO:0005634">
    <property type="term" value="C:nucleus"/>
    <property type="evidence" value="ECO:0007669"/>
    <property type="project" value="UniProtKB-SubCell"/>
</dbReference>
<evidence type="ECO:0000313" key="16">
    <source>
        <dbReference type="EMBL" id="ORD99125.1"/>
    </source>
</evidence>
<dbReference type="PANTHER" id="PTHR10797">
    <property type="entry name" value="CCR4-NOT TRANSCRIPTION COMPLEX SUBUNIT"/>
    <property type="match status" value="1"/>
</dbReference>
<dbReference type="AlphaFoldDB" id="A0A1X0QB75"/>
<reference evidence="17 18" key="1">
    <citation type="journal article" date="2017" name="Environ. Microbiol.">
        <title>Decay of the glycolytic pathway and adaptation to intranuclear parasitism within Enterocytozoonidae microsporidia.</title>
        <authorList>
            <person name="Wiredu Boakye D."/>
            <person name="Jaroenlak P."/>
            <person name="Prachumwat A."/>
            <person name="Williams T.A."/>
            <person name="Bateman K.S."/>
            <person name="Itsathitphaisarn O."/>
            <person name="Sritunyalucksana K."/>
            <person name="Paszkiewicz K.H."/>
            <person name="Moore K.A."/>
            <person name="Stentiford G.D."/>
            <person name="Williams B.A."/>
        </authorList>
    </citation>
    <scope>NUCLEOTIDE SEQUENCE [LARGE SCALE GENOMIC DNA]</scope>
    <source>
        <strain evidence="16">Canceri</strain>
        <strain evidence="18">canceri</strain>
        <strain evidence="15 17">GB1</strain>
    </source>
</reference>